<dbReference type="SMART" id="SM00530">
    <property type="entry name" value="HTH_XRE"/>
    <property type="match status" value="1"/>
</dbReference>
<dbReference type="InterPro" id="IPR050807">
    <property type="entry name" value="TransReg_Diox_bact_type"/>
</dbReference>
<dbReference type="Proteomes" id="UP000565262">
    <property type="component" value="Unassembled WGS sequence"/>
</dbReference>
<evidence type="ECO:0000256" key="1">
    <source>
        <dbReference type="ARBA" id="ARBA00023125"/>
    </source>
</evidence>
<dbReference type="Gene3D" id="2.60.120.10">
    <property type="entry name" value="Jelly Rolls"/>
    <property type="match status" value="1"/>
</dbReference>
<dbReference type="CDD" id="cd00093">
    <property type="entry name" value="HTH_XRE"/>
    <property type="match status" value="1"/>
</dbReference>
<keyword evidence="5" id="KW-1185">Reference proteome</keyword>
<dbReference type="InterPro" id="IPR001387">
    <property type="entry name" value="Cro/C1-type_HTH"/>
</dbReference>
<dbReference type="SUPFAM" id="SSF47413">
    <property type="entry name" value="lambda repressor-like DNA-binding domains"/>
    <property type="match status" value="1"/>
</dbReference>
<evidence type="ECO:0000313" key="4">
    <source>
        <dbReference type="EMBL" id="MBB1488902.1"/>
    </source>
</evidence>
<dbReference type="Gene3D" id="1.10.260.40">
    <property type="entry name" value="lambda repressor-like DNA-binding domains"/>
    <property type="match status" value="1"/>
</dbReference>
<proteinExistence type="predicted"/>
<dbReference type="Pfam" id="PF01381">
    <property type="entry name" value="HTH_3"/>
    <property type="match status" value="1"/>
</dbReference>
<name>A0A839IVW9_9GAMM</name>
<comment type="caution">
    <text evidence="4">The sequence shown here is derived from an EMBL/GenBank/DDBJ whole genome shotgun (WGS) entry which is preliminary data.</text>
</comment>
<dbReference type="PANTHER" id="PTHR46797:SF20">
    <property type="entry name" value="BLR4304 PROTEIN"/>
    <property type="match status" value="1"/>
</dbReference>
<gene>
    <name evidence="4" type="ORF">H4O21_20030</name>
</gene>
<dbReference type="Pfam" id="PF07883">
    <property type="entry name" value="Cupin_2"/>
    <property type="match status" value="1"/>
</dbReference>
<dbReference type="InterPro" id="IPR011051">
    <property type="entry name" value="RmlC_Cupin_sf"/>
</dbReference>
<dbReference type="GO" id="GO:0003700">
    <property type="term" value="F:DNA-binding transcription factor activity"/>
    <property type="evidence" value="ECO:0007669"/>
    <property type="project" value="TreeGrafter"/>
</dbReference>
<dbReference type="InterPro" id="IPR014710">
    <property type="entry name" value="RmlC-like_jellyroll"/>
</dbReference>
<accession>A0A839IVW9</accession>
<dbReference type="PANTHER" id="PTHR46797">
    <property type="entry name" value="HTH-TYPE TRANSCRIPTIONAL REGULATOR"/>
    <property type="match status" value="1"/>
</dbReference>
<evidence type="ECO:0000259" key="3">
    <source>
        <dbReference type="PROSITE" id="PS50943"/>
    </source>
</evidence>
<dbReference type="PROSITE" id="PS50943">
    <property type="entry name" value="HTH_CROC1"/>
    <property type="match status" value="1"/>
</dbReference>
<dbReference type="AlphaFoldDB" id="A0A839IVW9"/>
<protein>
    <submittedName>
        <fullName evidence="4">Helix-turn-helix transcriptional regulator</fullName>
    </submittedName>
</protein>
<sequence>MNKLNLNKIAYDDPTSRHSKQLPCSTSDQAQKQTPDLGSTLRSHRQEKGYTLDQVAQLTGIAKSTISKVENNQTSPSFETLQQITQGLNIHLPQLFERVEDRPKPYGRLDITQGDKQKLYTAQSYDYQQHSDQIANKKLSPRVLTIKARSTQELNGWIKDDGEGFLYVLQGSIILYSEFYEPITLNKGDSTYYDCNMGHNFLASGEDIARVLWVVS</sequence>
<dbReference type="InterPro" id="IPR013096">
    <property type="entry name" value="Cupin_2"/>
</dbReference>
<organism evidence="4 5">
    <name type="scientific">Oceanospirillum sediminis</name>
    <dbReference type="NCBI Taxonomy" id="2760088"/>
    <lineage>
        <taxon>Bacteria</taxon>
        <taxon>Pseudomonadati</taxon>
        <taxon>Pseudomonadota</taxon>
        <taxon>Gammaproteobacteria</taxon>
        <taxon>Oceanospirillales</taxon>
        <taxon>Oceanospirillaceae</taxon>
        <taxon>Oceanospirillum</taxon>
    </lineage>
</organism>
<dbReference type="GO" id="GO:0003677">
    <property type="term" value="F:DNA binding"/>
    <property type="evidence" value="ECO:0007669"/>
    <property type="project" value="UniProtKB-KW"/>
</dbReference>
<reference evidence="4 5" key="1">
    <citation type="submission" date="2020-08" db="EMBL/GenBank/DDBJ databases">
        <title>Oceanospirillum sp. nov. isolated from marine sediment.</title>
        <authorList>
            <person name="Ji X."/>
        </authorList>
    </citation>
    <scope>NUCLEOTIDE SEQUENCE [LARGE SCALE GENOMIC DNA]</scope>
    <source>
        <strain evidence="4 5">D5</strain>
    </source>
</reference>
<dbReference type="InterPro" id="IPR010982">
    <property type="entry name" value="Lambda_DNA-bd_dom_sf"/>
</dbReference>
<dbReference type="CDD" id="cd02209">
    <property type="entry name" value="cupin_XRE_C"/>
    <property type="match status" value="1"/>
</dbReference>
<keyword evidence="1" id="KW-0238">DNA-binding</keyword>
<dbReference type="SUPFAM" id="SSF51182">
    <property type="entry name" value="RmlC-like cupins"/>
    <property type="match status" value="1"/>
</dbReference>
<dbReference type="RefSeq" id="WP_182810673.1">
    <property type="nucleotide sequence ID" value="NZ_JACJFM010000038.1"/>
</dbReference>
<dbReference type="EMBL" id="JACJFM010000038">
    <property type="protein sequence ID" value="MBB1488902.1"/>
    <property type="molecule type" value="Genomic_DNA"/>
</dbReference>
<dbReference type="GO" id="GO:0005829">
    <property type="term" value="C:cytosol"/>
    <property type="evidence" value="ECO:0007669"/>
    <property type="project" value="TreeGrafter"/>
</dbReference>
<evidence type="ECO:0000256" key="2">
    <source>
        <dbReference type="SAM" id="MobiDB-lite"/>
    </source>
</evidence>
<feature type="region of interest" description="Disordered" evidence="2">
    <location>
        <begin position="1"/>
        <end position="38"/>
    </location>
</feature>
<feature type="domain" description="HTH cro/C1-type" evidence="3">
    <location>
        <begin position="41"/>
        <end position="95"/>
    </location>
</feature>
<evidence type="ECO:0000313" key="5">
    <source>
        <dbReference type="Proteomes" id="UP000565262"/>
    </source>
</evidence>
<feature type="compositionally biased region" description="Polar residues" evidence="2">
    <location>
        <begin position="22"/>
        <end position="38"/>
    </location>
</feature>